<name>A0AA37WDZ4_9BACT</name>
<dbReference type="Pfam" id="PF13174">
    <property type="entry name" value="TPR_6"/>
    <property type="match status" value="1"/>
</dbReference>
<organism evidence="2 3">
    <name type="scientific">Portibacter lacus</name>
    <dbReference type="NCBI Taxonomy" id="1099794"/>
    <lineage>
        <taxon>Bacteria</taxon>
        <taxon>Pseudomonadati</taxon>
        <taxon>Bacteroidota</taxon>
        <taxon>Saprospiria</taxon>
        <taxon>Saprospirales</taxon>
        <taxon>Haliscomenobacteraceae</taxon>
        <taxon>Portibacter</taxon>
    </lineage>
</organism>
<reference evidence="2" key="2">
    <citation type="submission" date="2023-01" db="EMBL/GenBank/DDBJ databases">
        <title>Draft genome sequence of Portibacter lacus strain NBRC 108769.</title>
        <authorList>
            <person name="Sun Q."/>
            <person name="Mori K."/>
        </authorList>
    </citation>
    <scope>NUCLEOTIDE SEQUENCE</scope>
    <source>
        <strain evidence="2">NBRC 108769</strain>
    </source>
</reference>
<dbReference type="Proteomes" id="UP001156666">
    <property type="component" value="Unassembled WGS sequence"/>
</dbReference>
<gene>
    <name evidence="2" type="ORF">GCM10007940_20430</name>
</gene>
<evidence type="ECO:0000256" key="1">
    <source>
        <dbReference type="SAM" id="Phobius"/>
    </source>
</evidence>
<dbReference type="Gene3D" id="1.25.40.10">
    <property type="entry name" value="Tetratricopeptide repeat domain"/>
    <property type="match status" value="1"/>
</dbReference>
<evidence type="ECO:0000313" key="2">
    <source>
        <dbReference type="EMBL" id="GLR17428.1"/>
    </source>
</evidence>
<protein>
    <recommendedName>
        <fullName evidence="4">Cardiolipin synthase N-terminal domain-containing protein</fullName>
    </recommendedName>
</protein>
<keyword evidence="1" id="KW-0812">Transmembrane</keyword>
<keyword evidence="3" id="KW-1185">Reference proteome</keyword>
<keyword evidence="1" id="KW-1133">Transmembrane helix</keyword>
<evidence type="ECO:0000313" key="3">
    <source>
        <dbReference type="Proteomes" id="UP001156666"/>
    </source>
</evidence>
<dbReference type="EMBL" id="BSOH01000011">
    <property type="protein sequence ID" value="GLR17428.1"/>
    <property type="molecule type" value="Genomic_DNA"/>
</dbReference>
<evidence type="ECO:0008006" key="4">
    <source>
        <dbReference type="Google" id="ProtNLM"/>
    </source>
</evidence>
<accession>A0AA37WDZ4</accession>
<dbReference type="AlphaFoldDB" id="A0AA37WDZ4"/>
<dbReference type="InterPro" id="IPR011990">
    <property type="entry name" value="TPR-like_helical_dom_sf"/>
</dbReference>
<feature type="transmembrane region" description="Helical" evidence="1">
    <location>
        <begin position="26"/>
        <end position="45"/>
    </location>
</feature>
<sequence length="243" mass="28835">MTFAFLISLAFQAYCFYHIYKNQDKAYWYIIIILFPFIGGLIYFVKSANERNSFTLETSNVAPVFSNSRIDQLEKQVELADTVSNKIRLADAYVEQGDYNEAIDLYLSCFNKFTEDDDELNEKLLGAYYLSNDYINTIALGKKLENYRFFANAKEKTYYAWAYFELNDDANAERIFKQMNIDNTNYYHRSEYAKFLLETDRHEEADLLLDEMLNEMKEMDSYEKRSVQKIYKEIKAIKQKVLL</sequence>
<keyword evidence="1" id="KW-0472">Membrane</keyword>
<dbReference type="InterPro" id="IPR019734">
    <property type="entry name" value="TPR_rpt"/>
</dbReference>
<dbReference type="RefSeq" id="WP_235294136.1">
    <property type="nucleotide sequence ID" value="NZ_BSOH01000011.1"/>
</dbReference>
<proteinExistence type="predicted"/>
<comment type="caution">
    <text evidence="2">The sequence shown here is derived from an EMBL/GenBank/DDBJ whole genome shotgun (WGS) entry which is preliminary data.</text>
</comment>
<dbReference type="SUPFAM" id="SSF48452">
    <property type="entry name" value="TPR-like"/>
    <property type="match status" value="2"/>
</dbReference>
<reference evidence="2" key="1">
    <citation type="journal article" date="2014" name="Int. J. Syst. Evol. Microbiol.">
        <title>Complete genome sequence of Corynebacterium casei LMG S-19264T (=DSM 44701T), isolated from a smear-ripened cheese.</title>
        <authorList>
            <consortium name="US DOE Joint Genome Institute (JGI-PGF)"/>
            <person name="Walter F."/>
            <person name="Albersmeier A."/>
            <person name="Kalinowski J."/>
            <person name="Ruckert C."/>
        </authorList>
    </citation>
    <scope>NUCLEOTIDE SEQUENCE</scope>
    <source>
        <strain evidence="2">NBRC 108769</strain>
    </source>
</reference>